<evidence type="ECO:0000313" key="2">
    <source>
        <dbReference type="EMBL" id="KAB0872250.1"/>
    </source>
</evidence>
<gene>
    <name evidence="3" type="ORF">AUN14_13635</name>
    <name evidence="2" type="ORF">FZI19_20415</name>
</gene>
<dbReference type="AlphaFoldDB" id="A0A2T7ARM1"/>
<keyword evidence="5" id="KW-1185">Reference proteome</keyword>
<evidence type="ECO:0000256" key="1">
    <source>
        <dbReference type="SAM" id="MobiDB-lite"/>
    </source>
</evidence>
<reference evidence="3 4" key="1">
    <citation type="submission" date="2016-12" db="EMBL/GenBank/DDBJ databases">
        <title>Analysis of the Molecular Diversity Among Cronobacter Species Isolated from Filth Flies Using a Pan Genomic DNA Microarray.</title>
        <authorList>
            <person name="Pava-Ripoll M."/>
            <person name="Tall B."/>
            <person name="Farber J."/>
            <person name="Fanning S."/>
            <person name="Lehner A."/>
            <person name="Stephan R."/>
            <person name="Pagotto F."/>
            <person name="Iverson C."/>
            <person name="Ziobro G."/>
            <person name="Miller A."/>
            <person name="Pearson R."/>
            <person name="Yan Q."/>
            <person name="Kim M."/>
            <person name="Jeong S."/>
            <person name="Park J."/>
            <person name="Jun S."/>
            <person name="Choi H."/>
            <person name="Chung T."/>
            <person name="Yoo Y."/>
            <person name="Park E."/>
            <person name="Hwang S."/>
            <person name="Lee B."/>
            <person name="Sathyamoorthy V."/>
            <person name="Carter L."/>
            <person name="Mammel M."/>
            <person name="Jackson S."/>
            <person name="Kothary M."/>
            <person name="Patel I."/>
            <person name="Grim C."/>
            <person name="Gopinath G."/>
            <person name="Gangiredla J."/>
            <person name="Chase H."/>
        </authorList>
    </citation>
    <scope>NUCLEOTIDE SEQUENCE [LARGE SCALE GENOMIC DNA]</scope>
    <source>
        <strain evidence="3 4">MOD1-Md1s</strain>
    </source>
</reference>
<feature type="compositionally biased region" description="Polar residues" evidence="1">
    <location>
        <begin position="14"/>
        <end position="27"/>
    </location>
</feature>
<dbReference type="Proteomes" id="UP000469927">
    <property type="component" value="Unassembled WGS sequence"/>
</dbReference>
<feature type="region of interest" description="Disordered" evidence="1">
    <location>
        <begin position="1"/>
        <end position="29"/>
    </location>
</feature>
<evidence type="ECO:0000313" key="4">
    <source>
        <dbReference type="Proteomes" id="UP000244378"/>
    </source>
</evidence>
<proteinExistence type="predicted"/>
<evidence type="ECO:0000313" key="3">
    <source>
        <dbReference type="EMBL" id="PUX12979.1"/>
    </source>
</evidence>
<reference evidence="2 5" key="2">
    <citation type="submission" date="2019-08" db="EMBL/GenBank/DDBJ databases">
        <title>Prevalence, distribution, and phylogeny of type two toxin-antitoxin genes possessed by Cronobacter species where C. sakazakii homologs follow sequence type lineages.</title>
        <authorList>
            <person name="Finkelstein S."/>
            <person name="Negrete F."/>
            <person name="Jang H."/>
            <person name="Gopinath G.R."/>
            <person name="Tall B.D."/>
        </authorList>
    </citation>
    <scope>NUCLEOTIDE SEQUENCE [LARGE SCALE GENOMIC DNA]</scope>
    <source>
        <strain evidence="2 5">MOD1_GK1257</strain>
    </source>
</reference>
<evidence type="ECO:0000313" key="5">
    <source>
        <dbReference type="Proteomes" id="UP000469927"/>
    </source>
</evidence>
<dbReference type="OrthoDB" id="6562984at2"/>
<accession>A0A2T7ARM1</accession>
<organism evidence="3 4">
    <name type="scientific">Cronobacter muytjensii</name>
    <dbReference type="NCBI Taxonomy" id="413501"/>
    <lineage>
        <taxon>Bacteria</taxon>
        <taxon>Pseudomonadati</taxon>
        <taxon>Pseudomonadota</taxon>
        <taxon>Gammaproteobacteria</taxon>
        <taxon>Enterobacterales</taxon>
        <taxon>Enterobacteriaceae</taxon>
        <taxon>Cronobacter</taxon>
    </lineage>
</organism>
<name>A0A2T7ARM1_9ENTR</name>
<dbReference type="EMBL" id="WAGD01000085">
    <property type="protein sequence ID" value="KAB0872250.1"/>
    <property type="molecule type" value="Genomic_DNA"/>
</dbReference>
<dbReference type="EMBL" id="MSAE01000027">
    <property type="protein sequence ID" value="PUX12979.1"/>
    <property type="molecule type" value="Genomic_DNA"/>
</dbReference>
<protein>
    <submittedName>
        <fullName evidence="3">Uncharacterized protein</fullName>
    </submittedName>
</protein>
<feature type="compositionally biased region" description="Acidic residues" evidence="1">
    <location>
        <begin position="1"/>
        <end position="11"/>
    </location>
</feature>
<comment type="caution">
    <text evidence="3">The sequence shown here is derived from an EMBL/GenBank/DDBJ whole genome shotgun (WGS) entry which is preliminary data.</text>
</comment>
<dbReference type="Proteomes" id="UP000244378">
    <property type="component" value="Unassembled WGS sequence"/>
</dbReference>
<sequence>MPDNQAEDDAPDSTADQQPGEPSNQFSPILHILPKSSCRQPEIPLSYLPFKAVPNRQAEKQTG</sequence>